<evidence type="ECO:0000256" key="4">
    <source>
        <dbReference type="RuleBase" id="RU000363"/>
    </source>
</evidence>
<dbReference type="AlphaFoldDB" id="A0A8H7XQN1"/>
<dbReference type="PANTHER" id="PTHR24320">
    <property type="entry name" value="RETINOL DEHYDROGENASE"/>
    <property type="match status" value="1"/>
</dbReference>
<comment type="caution">
    <text evidence="5">The sequence shown here is derived from an EMBL/GenBank/DDBJ whole genome shotgun (WGS) entry which is preliminary data.</text>
</comment>
<organism evidence="5">
    <name type="scientific">Psilocybe cubensis</name>
    <name type="common">Psychedelic mushroom</name>
    <name type="synonym">Stropharia cubensis</name>
    <dbReference type="NCBI Taxonomy" id="181762"/>
    <lineage>
        <taxon>Eukaryota</taxon>
        <taxon>Fungi</taxon>
        <taxon>Dikarya</taxon>
        <taxon>Basidiomycota</taxon>
        <taxon>Agaricomycotina</taxon>
        <taxon>Agaricomycetes</taxon>
        <taxon>Agaricomycetidae</taxon>
        <taxon>Agaricales</taxon>
        <taxon>Agaricineae</taxon>
        <taxon>Strophariaceae</taxon>
        <taxon>Psilocybe</taxon>
    </lineage>
</organism>
<dbReference type="SUPFAM" id="SSF51735">
    <property type="entry name" value="NAD(P)-binding Rossmann-fold domains"/>
    <property type="match status" value="1"/>
</dbReference>
<dbReference type="InterPro" id="IPR002347">
    <property type="entry name" value="SDR_fam"/>
</dbReference>
<dbReference type="InterPro" id="IPR036291">
    <property type="entry name" value="NAD(P)-bd_dom_sf"/>
</dbReference>
<dbReference type="PRINTS" id="PR00080">
    <property type="entry name" value="SDRFAMILY"/>
</dbReference>
<dbReference type="EMBL" id="JAFIQS010000010">
    <property type="protein sequence ID" value="KAG5165262.1"/>
    <property type="molecule type" value="Genomic_DNA"/>
</dbReference>
<gene>
    <name evidence="5" type="ORF">JR316_009958</name>
</gene>
<protein>
    <recommendedName>
        <fullName evidence="6">NAD(P)-binding protein</fullName>
    </recommendedName>
</protein>
<keyword evidence="3" id="KW-0560">Oxidoreductase</keyword>
<dbReference type="GO" id="GO:0016491">
    <property type="term" value="F:oxidoreductase activity"/>
    <property type="evidence" value="ECO:0007669"/>
    <property type="project" value="UniProtKB-KW"/>
</dbReference>
<proteinExistence type="inferred from homology"/>
<sequence>MGVLVSVIRQGYPPKSRFSVGDIPDLSGKVMIVTGGSVGIGRETVKALLHHNAKVYIAARNEEASRKTIEELKNETDKEAVFLKLDLGDFQSIKAAVTEFQSKESKLDVLFNNAGVMAPPVDLVTAQGYDLQFGTNTLGHFYFTTLLLPQLFAGAKSSPDNKARVINTASAGAELASGIDFDTIKDGPKRKKKGTHRLYLQSKLGNVVFSNELARRYGDKGIVSVALNPGNIESNLQRHLGYWDGLLVKSILWPLQYGALTQLYAGTTPEGAELNGKYLIPWARIGNNLATATPKLGEELWNFMEEQIKDV</sequence>
<dbReference type="Gene3D" id="3.40.50.720">
    <property type="entry name" value="NAD(P)-binding Rossmann-like Domain"/>
    <property type="match status" value="1"/>
</dbReference>
<evidence type="ECO:0000313" key="5">
    <source>
        <dbReference type="EMBL" id="KAG5165262.1"/>
    </source>
</evidence>
<evidence type="ECO:0008006" key="6">
    <source>
        <dbReference type="Google" id="ProtNLM"/>
    </source>
</evidence>
<dbReference type="OrthoDB" id="191139at2759"/>
<keyword evidence="2" id="KW-0521">NADP</keyword>
<evidence type="ECO:0000256" key="3">
    <source>
        <dbReference type="ARBA" id="ARBA00023002"/>
    </source>
</evidence>
<dbReference type="PRINTS" id="PR00081">
    <property type="entry name" value="GDHRDH"/>
</dbReference>
<evidence type="ECO:0000256" key="2">
    <source>
        <dbReference type="ARBA" id="ARBA00022857"/>
    </source>
</evidence>
<reference evidence="5" key="1">
    <citation type="submission" date="2021-02" db="EMBL/GenBank/DDBJ databases">
        <title>Psilocybe cubensis genome.</title>
        <authorList>
            <person name="Mckernan K.J."/>
            <person name="Crawford S."/>
            <person name="Trippe A."/>
            <person name="Kane L.T."/>
            <person name="Mclaughlin S."/>
        </authorList>
    </citation>
    <scope>NUCLEOTIDE SEQUENCE [LARGE SCALE GENOMIC DNA]</scope>
    <source>
        <strain evidence="5">MGC-MH-2018</strain>
    </source>
</reference>
<dbReference type="Pfam" id="PF00106">
    <property type="entry name" value="adh_short"/>
    <property type="match status" value="1"/>
</dbReference>
<comment type="similarity">
    <text evidence="1 4">Belongs to the short-chain dehydrogenases/reductases (SDR) family.</text>
</comment>
<name>A0A8H7XQN1_PSICU</name>
<dbReference type="PANTHER" id="PTHR24320:SF236">
    <property type="entry name" value="SHORT-CHAIN DEHYDROGENASE-RELATED"/>
    <property type="match status" value="1"/>
</dbReference>
<evidence type="ECO:0000256" key="1">
    <source>
        <dbReference type="ARBA" id="ARBA00006484"/>
    </source>
</evidence>
<accession>A0A8H7XQN1</accession>